<reference evidence="1 2" key="1">
    <citation type="submission" date="2023-10" db="EMBL/GenBank/DDBJ databases">
        <title>Glaciecola aquimarina strain GGW-M5 nov., isolated from a coastal seawater.</title>
        <authorList>
            <person name="Bayburt H."/>
            <person name="Kim J.M."/>
            <person name="Choi B.J."/>
            <person name="Jeon C.O."/>
        </authorList>
    </citation>
    <scope>NUCLEOTIDE SEQUENCE [LARGE SCALE GENOMIC DNA]</scope>
    <source>
        <strain evidence="1 2">KCTC 32108</strain>
    </source>
</reference>
<keyword evidence="2" id="KW-1185">Reference proteome</keyword>
<proteinExistence type="predicted"/>
<dbReference type="Proteomes" id="UP001247805">
    <property type="component" value="Unassembled WGS sequence"/>
</dbReference>
<comment type="caution">
    <text evidence="1">The sequence shown here is derived from an EMBL/GenBank/DDBJ whole genome shotgun (WGS) entry which is preliminary data.</text>
</comment>
<gene>
    <name evidence="1" type="ORF">RS130_08260</name>
</gene>
<name>A0ABU3SVA1_9ALTE</name>
<sequence>MSIKTDLNNIETLVRNGVYPDSPSVLSYYFDIAESMVSSQLIPQQKWFIFVRVSQTLLDVIYDQRVDIQWRELCVDNIYKPILQLKRLSKTEQEWAELRSIQYQLSNSARQFHAQELCHKHSSFAS</sequence>
<evidence type="ECO:0000313" key="2">
    <source>
        <dbReference type="Proteomes" id="UP001247805"/>
    </source>
</evidence>
<accession>A0ABU3SVA1</accession>
<protein>
    <submittedName>
        <fullName evidence="1">Uncharacterized protein</fullName>
    </submittedName>
</protein>
<dbReference type="RefSeq" id="WP_316025559.1">
    <property type="nucleotide sequence ID" value="NZ_JAWDIO010000002.1"/>
</dbReference>
<organism evidence="1 2">
    <name type="scientific">Paraglaciecola aquimarina</name>
    <dbReference type="NCBI Taxonomy" id="1235557"/>
    <lineage>
        <taxon>Bacteria</taxon>
        <taxon>Pseudomonadati</taxon>
        <taxon>Pseudomonadota</taxon>
        <taxon>Gammaproteobacteria</taxon>
        <taxon>Alteromonadales</taxon>
        <taxon>Alteromonadaceae</taxon>
        <taxon>Paraglaciecola</taxon>
    </lineage>
</organism>
<dbReference type="EMBL" id="JAWDIO010000002">
    <property type="protein sequence ID" value="MDU0353921.1"/>
    <property type="molecule type" value="Genomic_DNA"/>
</dbReference>
<evidence type="ECO:0000313" key="1">
    <source>
        <dbReference type="EMBL" id="MDU0353921.1"/>
    </source>
</evidence>